<feature type="region of interest" description="Disordered" evidence="1">
    <location>
        <begin position="210"/>
        <end position="233"/>
    </location>
</feature>
<comment type="caution">
    <text evidence="2">The sequence shown here is derived from an EMBL/GenBank/DDBJ whole genome shotgun (WGS) entry which is preliminary data.</text>
</comment>
<sequence>MREQTPEPCGAIEEVNTPSDHLRDTASEALSSIVVQVFLPLPLPCSSNIRSLYPATELRSSLLTGLPRSEREVGFRLYAVRDHADGCGVLHGAVEPFNGKNWSSWIQRLTFYFVANDVSNEAKKSALLLTLCGTDTFETACALVAPKTPEEVSYQNLVTLLQKHFDSRPSELYSRCVFERRDQLPEESISSYVAALGGLTADCNFGGLTTTSATSPPPAEGHTPVLTNPTMLP</sequence>
<reference evidence="2 3" key="1">
    <citation type="journal article" date="2023" name="Arcadia Sci">
        <title>De novo assembly of a long-read Amblyomma americanum tick genome.</title>
        <authorList>
            <person name="Chou S."/>
            <person name="Poskanzer K.E."/>
            <person name="Rollins M."/>
            <person name="Thuy-Boun P.S."/>
        </authorList>
    </citation>
    <scope>NUCLEOTIDE SEQUENCE [LARGE SCALE GENOMIC DNA]</scope>
    <source>
        <strain evidence="2">F_SG_1</strain>
        <tissue evidence="2">Salivary glands</tissue>
    </source>
</reference>
<evidence type="ECO:0008006" key="4">
    <source>
        <dbReference type="Google" id="ProtNLM"/>
    </source>
</evidence>
<name>A0AAQ4FJR4_AMBAM</name>
<protein>
    <recommendedName>
        <fullName evidence="4">Retrotransposon gag domain-containing protein</fullName>
    </recommendedName>
</protein>
<keyword evidence="3" id="KW-1185">Reference proteome</keyword>
<evidence type="ECO:0000313" key="2">
    <source>
        <dbReference type="EMBL" id="KAK8786808.1"/>
    </source>
</evidence>
<gene>
    <name evidence="2" type="ORF">V5799_023413</name>
</gene>
<proteinExistence type="predicted"/>
<dbReference type="EMBL" id="JARKHS020002373">
    <property type="protein sequence ID" value="KAK8786808.1"/>
    <property type="molecule type" value="Genomic_DNA"/>
</dbReference>
<organism evidence="2 3">
    <name type="scientific">Amblyomma americanum</name>
    <name type="common">Lone star tick</name>
    <dbReference type="NCBI Taxonomy" id="6943"/>
    <lineage>
        <taxon>Eukaryota</taxon>
        <taxon>Metazoa</taxon>
        <taxon>Ecdysozoa</taxon>
        <taxon>Arthropoda</taxon>
        <taxon>Chelicerata</taxon>
        <taxon>Arachnida</taxon>
        <taxon>Acari</taxon>
        <taxon>Parasitiformes</taxon>
        <taxon>Ixodida</taxon>
        <taxon>Ixodoidea</taxon>
        <taxon>Ixodidae</taxon>
        <taxon>Amblyomminae</taxon>
        <taxon>Amblyomma</taxon>
    </lineage>
</organism>
<dbReference type="Proteomes" id="UP001321473">
    <property type="component" value="Unassembled WGS sequence"/>
</dbReference>
<accession>A0AAQ4FJR4</accession>
<evidence type="ECO:0000256" key="1">
    <source>
        <dbReference type="SAM" id="MobiDB-lite"/>
    </source>
</evidence>
<evidence type="ECO:0000313" key="3">
    <source>
        <dbReference type="Proteomes" id="UP001321473"/>
    </source>
</evidence>
<dbReference type="AlphaFoldDB" id="A0AAQ4FJR4"/>